<evidence type="ECO:0000313" key="9">
    <source>
        <dbReference type="Proteomes" id="UP001620514"/>
    </source>
</evidence>
<dbReference type="InterPro" id="IPR006094">
    <property type="entry name" value="Oxid_FAD_bind_N"/>
</dbReference>
<gene>
    <name evidence="8" type="ORF">ABH943_006654</name>
</gene>
<name>A0ABW8MXY8_9BURK</name>
<dbReference type="Proteomes" id="UP001620514">
    <property type="component" value="Unassembled WGS sequence"/>
</dbReference>
<evidence type="ECO:0000256" key="4">
    <source>
        <dbReference type="ARBA" id="ARBA00022827"/>
    </source>
</evidence>
<dbReference type="InterPro" id="IPR012951">
    <property type="entry name" value="BBE"/>
</dbReference>
<evidence type="ECO:0000256" key="5">
    <source>
        <dbReference type="ARBA" id="ARBA00023002"/>
    </source>
</evidence>
<dbReference type="SUPFAM" id="SSF56176">
    <property type="entry name" value="FAD-binding/transporter-associated domain-like"/>
    <property type="match status" value="1"/>
</dbReference>
<keyword evidence="4" id="KW-0274">FAD</keyword>
<dbReference type="PANTHER" id="PTHR42973:SF39">
    <property type="entry name" value="FAD-BINDING PCMH-TYPE DOMAIN-CONTAINING PROTEIN"/>
    <property type="match status" value="1"/>
</dbReference>
<sequence>MKPSTQPPSWKRRRLLQFAAGFSFLSGVWKPIHAAAASSAVARVRPGDPRWPSGAQWNELGQQVGDALVKVQSPLLACRNSPDSAGCQQLFKELKNPYFLGDEVGLTQTLGWVDAWTSKPSVYAVAARNTNDIVAAVNFARQNNLRLVVKGGGHSYQGTSNAPDSLLVWTRKMNDITLRDAFVGAGCEGHASPVRAVTVGAGALWAHVYDAVTTQAGGYVQGGGCMTVGVAGLIQSGGFGSFSKAYGMAAGSLLEAEVVTADGVVRIANACTNPDLFWGLKGGGGGSLGVVTRLTLRVHELPETFGAVNMTIKATSAPAFRRLVGVIIDFYRQNLLNPHWGEQITLRRNNVLKISMVFQGLSRSEAQAVWQPFMDTLDASPDDFKVEFSPLKIAALSARSFWAPTLFKRLLGFMSTDDRPDSPKDNVFWTGNQGEAGQVLHGYESAWLPAALLQDGQRQALADTLFAASRQWTVSLHVNKGLAGAPGEAIAAARDTATNPAALEAFALLISGAEGPPAYPGIQGHEPDSELARRSAQSIGRAMDEVRKLVPDPGSYVSESNFFNADWQRAFWGTNYSRLLAVKDRYDPDGLFFVHHGVGSERWSADGFTKLV</sequence>
<keyword evidence="3" id="KW-0285">Flavoprotein</keyword>
<evidence type="ECO:0000259" key="7">
    <source>
        <dbReference type="PROSITE" id="PS51387"/>
    </source>
</evidence>
<reference evidence="8 9" key="1">
    <citation type="submission" date="2024-10" db="EMBL/GenBank/DDBJ databases">
        <authorList>
            <person name="Deangelis K."/>
            <person name="Huntemann M."/>
            <person name="Clum A."/>
            <person name="Wang J."/>
            <person name="Palaniappan K."/>
            <person name="Ritter S."/>
            <person name="Chen I.-M."/>
            <person name="Stamatis D."/>
            <person name="Reddy T."/>
            <person name="O'Malley R."/>
            <person name="Daum C."/>
            <person name="Ng V."/>
            <person name="Ivanova N."/>
            <person name="Kyrpides N."/>
            <person name="Woyke T."/>
        </authorList>
    </citation>
    <scope>NUCLEOTIDE SEQUENCE [LARGE SCALE GENOMIC DNA]</scope>
    <source>
        <strain evidence="8 9">GAS97</strain>
    </source>
</reference>
<comment type="cofactor">
    <cofactor evidence="1">
        <name>FAD</name>
        <dbReference type="ChEBI" id="CHEBI:57692"/>
    </cofactor>
</comment>
<dbReference type="EMBL" id="JBIYDN010000027">
    <property type="protein sequence ID" value="MFK4446622.1"/>
    <property type="molecule type" value="Genomic_DNA"/>
</dbReference>
<evidence type="ECO:0000313" key="8">
    <source>
        <dbReference type="EMBL" id="MFK4446622.1"/>
    </source>
</evidence>
<evidence type="ECO:0000256" key="2">
    <source>
        <dbReference type="ARBA" id="ARBA00005466"/>
    </source>
</evidence>
<evidence type="ECO:0000256" key="1">
    <source>
        <dbReference type="ARBA" id="ARBA00001974"/>
    </source>
</evidence>
<feature type="signal peptide" evidence="6">
    <location>
        <begin position="1"/>
        <end position="34"/>
    </location>
</feature>
<dbReference type="PROSITE" id="PS51318">
    <property type="entry name" value="TAT"/>
    <property type="match status" value="1"/>
</dbReference>
<dbReference type="RefSeq" id="WP_404611594.1">
    <property type="nucleotide sequence ID" value="NZ_JBIYDN010000027.1"/>
</dbReference>
<organism evidence="8 9">
    <name type="scientific">Caballeronia udeis</name>
    <dbReference type="NCBI Taxonomy" id="1232866"/>
    <lineage>
        <taxon>Bacteria</taxon>
        <taxon>Pseudomonadati</taxon>
        <taxon>Pseudomonadota</taxon>
        <taxon>Betaproteobacteria</taxon>
        <taxon>Burkholderiales</taxon>
        <taxon>Burkholderiaceae</taxon>
        <taxon>Caballeronia</taxon>
    </lineage>
</organism>
<evidence type="ECO:0000256" key="6">
    <source>
        <dbReference type="SAM" id="SignalP"/>
    </source>
</evidence>
<dbReference type="InterPro" id="IPR016169">
    <property type="entry name" value="FAD-bd_PCMH_sub2"/>
</dbReference>
<keyword evidence="6" id="KW-0732">Signal</keyword>
<dbReference type="InterPro" id="IPR050416">
    <property type="entry name" value="FAD-linked_Oxidoreductase"/>
</dbReference>
<dbReference type="PANTHER" id="PTHR42973">
    <property type="entry name" value="BINDING OXIDOREDUCTASE, PUTATIVE (AFU_ORTHOLOGUE AFUA_1G17690)-RELATED"/>
    <property type="match status" value="1"/>
</dbReference>
<reference evidence="8 9" key="2">
    <citation type="submission" date="2024-11" db="EMBL/GenBank/DDBJ databases">
        <title>Using genomics to understand microbial adaptation to soil warming.</title>
        <authorList>
            <person name="Deangelis K.M. PhD."/>
        </authorList>
    </citation>
    <scope>NUCLEOTIDE SEQUENCE [LARGE SCALE GENOMIC DNA]</scope>
    <source>
        <strain evidence="8 9">GAS97</strain>
    </source>
</reference>
<comment type="similarity">
    <text evidence="2">Belongs to the oxygen-dependent FAD-linked oxidoreductase family.</text>
</comment>
<evidence type="ECO:0000256" key="3">
    <source>
        <dbReference type="ARBA" id="ARBA00022630"/>
    </source>
</evidence>
<dbReference type="InterPro" id="IPR016166">
    <property type="entry name" value="FAD-bd_PCMH"/>
</dbReference>
<dbReference type="Pfam" id="PF01565">
    <property type="entry name" value="FAD_binding_4"/>
    <property type="match status" value="1"/>
</dbReference>
<feature type="chain" id="PRO_5046363354" description="FAD-binding PCMH-type domain-containing protein" evidence="6">
    <location>
        <begin position="35"/>
        <end position="612"/>
    </location>
</feature>
<keyword evidence="5" id="KW-0560">Oxidoreductase</keyword>
<dbReference type="Gene3D" id="3.30.465.10">
    <property type="match status" value="2"/>
</dbReference>
<dbReference type="PROSITE" id="PS51387">
    <property type="entry name" value="FAD_PCMH"/>
    <property type="match status" value="1"/>
</dbReference>
<dbReference type="InterPro" id="IPR006311">
    <property type="entry name" value="TAT_signal"/>
</dbReference>
<protein>
    <recommendedName>
        <fullName evidence="7">FAD-binding PCMH-type domain-containing protein</fullName>
    </recommendedName>
</protein>
<dbReference type="InterPro" id="IPR036318">
    <property type="entry name" value="FAD-bd_PCMH-like_sf"/>
</dbReference>
<comment type="caution">
    <text evidence="8">The sequence shown here is derived from an EMBL/GenBank/DDBJ whole genome shotgun (WGS) entry which is preliminary data.</text>
</comment>
<keyword evidence="9" id="KW-1185">Reference proteome</keyword>
<feature type="domain" description="FAD-binding PCMH-type" evidence="7">
    <location>
        <begin position="116"/>
        <end position="301"/>
    </location>
</feature>
<accession>A0ABW8MXY8</accession>
<proteinExistence type="inferred from homology"/>
<dbReference type="Pfam" id="PF08031">
    <property type="entry name" value="BBE"/>
    <property type="match status" value="1"/>
</dbReference>